<sequence length="300" mass="34646">MYWPCPGRNCCMDELPRFEMNKDKIVEYYDTCDKDYRLVWHLDRCMAMHMGFWDEDTKRISEALIRENDILAQQANITPNDRVLDAGCGVGGSSIHLAKNYGCHVTGITLSGKQVESAEHFADRHGVSDKTNFQIADYTKTPFKDESFDVIWAVESVCYAQDKNDFIKEAHRLLKPGGRLIVADGFQRASPLSPKEERLLSKSYLGWEVHNLETDARFRDGIESHSFSNIREDDVTPMVMTSSRRLHLYSYLAFFVNIYGWLRGRRGRVEMGNVVAAYNQYKSLKRGIWTYKTFYAEKLG</sequence>
<dbReference type="Pfam" id="PF08241">
    <property type="entry name" value="Methyltransf_11"/>
    <property type="match status" value="1"/>
</dbReference>
<evidence type="ECO:0000256" key="1">
    <source>
        <dbReference type="ARBA" id="ARBA00022603"/>
    </source>
</evidence>
<dbReference type="GO" id="GO:0032259">
    <property type="term" value="P:methylation"/>
    <property type="evidence" value="ECO:0007669"/>
    <property type="project" value="UniProtKB-KW"/>
</dbReference>
<dbReference type="InterPro" id="IPR029063">
    <property type="entry name" value="SAM-dependent_MTases_sf"/>
</dbReference>
<evidence type="ECO:0000256" key="2">
    <source>
        <dbReference type="ARBA" id="ARBA00022679"/>
    </source>
</evidence>
<evidence type="ECO:0000259" key="4">
    <source>
        <dbReference type="SMART" id="SM00828"/>
    </source>
</evidence>
<dbReference type="PANTHER" id="PTHR44068">
    <property type="entry name" value="ZGC:194242"/>
    <property type="match status" value="1"/>
</dbReference>
<evidence type="ECO:0000256" key="3">
    <source>
        <dbReference type="ARBA" id="ARBA00022691"/>
    </source>
</evidence>
<keyword evidence="1" id="KW-0489">Methyltransferase</keyword>
<dbReference type="GO" id="GO:0008757">
    <property type="term" value="F:S-adenosylmethionine-dependent methyltransferase activity"/>
    <property type="evidence" value="ECO:0007669"/>
    <property type="project" value="InterPro"/>
</dbReference>
<keyword evidence="6" id="KW-1185">Reference proteome</keyword>
<dbReference type="SUPFAM" id="SSF53335">
    <property type="entry name" value="S-adenosyl-L-methionine-dependent methyltransferases"/>
    <property type="match status" value="1"/>
</dbReference>
<gene>
    <name evidence="5" type="ORF">BOW53_12295</name>
</gene>
<reference evidence="5 6" key="1">
    <citation type="submission" date="2016-11" db="EMBL/GenBank/DDBJ databases">
        <title>Mixed transmission modes and dynamic genome evolution in an obligate animal-bacterial symbiosis.</title>
        <authorList>
            <person name="Russell S.L."/>
            <person name="Corbett-Detig R.B."/>
            <person name="Cavanaugh C.M."/>
        </authorList>
    </citation>
    <scope>NUCLEOTIDE SEQUENCE [LARGE SCALE GENOMIC DNA]</scope>
    <source>
        <strain evidence="5">Sveles-Q1</strain>
    </source>
</reference>
<evidence type="ECO:0000313" key="6">
    <source>
        <dbReference type="Proteomes" id="UP000191110"/>
    </source>
</evidence>
<accession>A0A1T2L2F8</accession>
<evidence type="ECO:0000313" key="5">
    <source>
        <dbReference type="EMBL" id="OOZ39261.1"/>
    </source>
</evidence>
<dbReference type="InterPro" id="IPR013216">
    <property type="entry name" value="Methyltransf_11"/>
</dbReference>
<dbReference type="PANTHER" id="PTHR44068:SF11">
    <property type="entry name" value="GERANYL DIPHOSPHATE 2-C-METHYLTRANSFERASE"/>
    <property type="match status" value="1"/>
</dbReference>
<dbReference type="EMBL" id="MPRL01000056">
    <property type="protein sequence ID" value="OOZ39261.1"/>
    <property type="molecule type" value="Genomic_DNA"/>
</dbReference>
<dbReference type="SMART" id="SM00828">
    <property type="entry name" value="PKS_MT"/>
    <property type="match status" value="1"/>
</dbReference>
<dbReference type="InterPro" id="IPR020803">
    <property type="entry name" value="MeTfrase_dom"/>
</dbReference>
<keyword evidence="2" id="KW-0808">Transferase</keyword>
<dbReference type="InterPro" id="IPR050447">
    <property type="entry name" value="Erg6_SMT_methyltransf"/>
</dbReference>
<protein>
    <recommendedName>
        <fullName evidence="4">Polyketide synthase-like methyltransferase domain-containing protein</fullName>
    </recommendedName>
</protein>
<dbReference type="AlphaFoldDB" id="A0A1T2L2F8"/>
<proteinExistence type="predicted"/>
<feature type="domain" description="Polyketide synthase-like methyltransferase" evidence="4">
    <location>
        <begin position="60"/>
        <end position="276"/>
    </location>
</feature>
<dbReference type="Proteomes" id="UP000191110">
    <property type="component" value="Unassembled WGS sequence"/>
</dbReference>
<name>A0A1T2L2F8_9GAMM</name>
<comment type="caution">
    <text evidence="5">The sequence shown here is derived from an EMBL/GenBank/DDBJ whole genome shotgun (WGS) entry which is preliminary data.</text>
</comment>
<keyword evidence="3" id="KW-0949">S-adenosyl-L-methionine</keyword>
<dbReference type="CDD" id="cd02440">
    <property type="entry name" value="AdoMet_MTases"/>
    <property type="match status" value="1"/>
</dbReference>
<organism evidence="5 6">
    <name type="scientific">Solemya pervernicosa gill symbiont</name>
    <dbReference type="NCBI Taxonomy" id="642797"/>
    <lineage>
        <taxon>Bacteria</taxon>
        <taxon>Pseudomonadati</taxon>
        <taxon>Pseudomonadota</taxon>
        <taxon>Gammaproteobacteria</taxon>
        <taxon>sulfur-oxidizing symbionts</taxon>
    </lineage>
</organism>
<dbReference type="Gene3D" id="3.40.50.150">
    <property type="entry name" value="Vaccinia Virus protein VP39"/>
    <property type="match status" value="1"/>
</dbReference>